<protein>
    <submittedName>
        <fullName evidence="1">Uncharacterized protein</fullName>
    </submittedName>
</protein>
<name>A0A654M235_9ARCH</name>
<dbReference type="Proteomes" id="UP000058925">
    <property type="component" value="Chromosome"/>
</dbReference>
<evidence type="ECO:0000313" key="2">
    <source>
        <dbReference type="Proteomes" id="UP000058925"/>
    </source>
</evidence>
<sequence length="141" mass="15630">MNNLMDTNIKILAIALVAISIAVAPSLLVNKSVYAAYYCADEMGKSNAWIEGCKQGWYDHDHCKSYNPGTGEVAKGYKVGWNKGECKSTPHYCTEYSGKSQSWIQGCKQGWWDHDHCWGYSPGSGDYAKGYSVGWSKGHCK</sequence>
<dbReference type="KEGG" id="taa:NMY3_03616"/>
<dbReference type="EMBL" id="CP012850">
    <property type="protein sequence ID" value="ALI37798.1"/>
    <property type="molecule type" value="Genomic_DNA"/>
</dbReference>
<dbReference type="AlphaFoldDB" id="A0A654M235"/>
<reference evidence="2" key="1">
    <citation type="submission" date="2015-10" db="EMBL/GenBank/DDBJ databases">
        <title>Niche specialization of a soil ammonia-oxidizing archaeon, Candidatus Nitrosocosmicus oleophilus.</title>
        <authorList>
            <person name="Jung M.-Y."/>
            <person name="Rhee S.-K."/>
        </authorList>
    </citation>
    <scope>NUCLEOTIDE SEQUENCE [LARGE SCALE GENOMIC DNA]</scope>
    <source>
        <strain evidence="2">MY3</strain>
    </source>
</reference>
<organism evidence="1 2">
    <name type="scientific">Candidatus Nitrosocosmicus oleophilus</name>
    <dbReference type="NCBI Taxonomy" id="1353260"/>
    <lineage>
        <taxon>Archaea</taxon>
        <taxon>Nitrososphaerota</taxon>
        <taxon>Nitrososphaeria</taxon>
        <taxon>Nitrososphaerales</taxon>
        <taxon>Nitrososphaeraceae</taxon>
        <taxon>Candidatus Nitrosocosmicus</taxon>
    </lineage>
</organism>
<gene>
    <name evidence="1" type="ORF">NMY3_03616</name>
</gene>
<accession>A0A654M235</accession>
<evidence type="ECO:0000313" key="1">
    <source>
        <dbReference type="EMBL" id="ALI37798.1"/>
    </source>
</evidence>
<keyword evidence="2" id="KW-1185">Reference proteome</keyword>
<proteinExistence type="predicted"/>